<organism evidence="1 2">
    <name type="scientific">Clunio marinus</name>
    <dbReference type="NCBI Taxonomy" id="568069"/>
    <lineage>
        <taxon>Eukaryota</taxon>
        <taxon>Metazoa</taxon>
        <taxon>Ecdysozoa</taxon>
        <taxon>Arthropoda</taxon>
        <taxon>Hexapoda</taxon>
        <taxon>Insecta</taxon>
        <taxon>Pterygota</taxon>
        <taxon>Neoptera</taxon>
        <taxon>Endopterygota</taxon>
        <taxon>Diptera</taxon>
        <taxon>Nematocera</taxon>
        <taxon>Chironomoidea</taxon>
        <taxon>Chironomidae</taxon>
        <taxon>Clunio</taxon>
    </lineage>
</organism>
<evidence type="ECO:0000313" key="1">
    <source>
        <dbReference type="EMBL" id="CRK89846.1"/>
    </source>
</evidence>
<evidence type="ECO:0000313" key="2">
    <source>
        <dbReference type="Proteomes" id="UP000183832"/>
    </source>
</evidence>
<keyword evidence="2" id="KW-1185">Reference proteome</keyword>
<gene>
    <name evidence="1" type="ORF">CLUMA_CG003511</name>
</gene>
<sequence length="85" mass="9623">MQCHFILIVVHQNNSIHPICAHLVNVDSLIINPAIIIEMACPCNSGWLASKTFCLIDLQKQLPLLYQQIEVLEYFSLTKSTSFAH</sequence>
<dbReference type="Proteomes" id="UP000183832">
    <property type="component" value="Unassembled WGS sequence"/>
</dbReference>
<reference evidence="1 2" key="1">
    <citation type="submission" date="2015-04" db="EMBL/GenBank/DDBJ databases">
        <authorList>
            <person name="Syromyatnikov M.Y."/>
            <person name="Popov V.N."/>
        </authorList>
    </citation>
    <scope>NUCLEOTIDE SEQUENCE [LARGE SCALE GENOMIC DNA]</scope>
</reference>
<protein>
    <submittedName>
        <fullName evidence="1">CLUMA_CG003511, isoform A</fullName>
    </submittedName>
</protein>
<dbReference type="EMBL" id="CVRI01000014">
    <property type="protein sequence ID" value="CRK89846.1"/>
    <property type="molecule type" value="Genomic_DNA"/>
</dbReference>
<dbReference type="AlphaFoldDB" id="A0A1J1HTP1"/>
<name>A0A1J1HTP1_9DIPT</name>
<proteinExistence type="predicted"/>
<accession>A0A1J1HTP1</accession>